<keyword evidence="5" id="KW-1185">Reference proteome</keyword>
<evidence type="ECO:0000313" key="4">
    <source>
        <dbReference type="EMBL" id="MDE5415817.1"/>
    </source>
</evidence>
<name>A0ABT5VKJ0_9BACI</name>
<dbReference type="InterPro" id="IPR050834">
    <property type="entry name" value="Glycosyltransf_2"/>
</dbReference>
<dbReference type="Pfam" id="PF00535">
    <property type="entry name" value="Glycos_transf_2"/>
    <property type="match status" value="1"/>
</dbReference>
<dbReference type="RefSeq" id="WP_275120410.1">
    <property type="nucleotide sequence ID" value="NZ_JAOTPO010000021.1"/>
</dbReference>
<reference evidence="4" key="1">
    <citation type="submission" date="2024-05" db="EMBL/GenBank/DDBJ databases">
        <title>Alkalihalobacillus sp. strain MEB203 novel alkaliphilic bacterium from Lonar Lake, India.</title>
        <authorList>
            <person name="Joshi A."/>
            <person name="Thite S."/>
            <person name="Mengade P."/>
        </authorList>
    </citation>
    <scope>NUCLEOTIDE SEQUENCE</scope>
    <source>
        <strain evidence="4">MEB 203</strain>
    </source>
</reference>
<sequence length="898" mass="103637">MKKTVSKQEQLELVQKRTEELEKKLGDLDRQIDQEQKQYELAKQERERLESEFQALKQNRIWKLASIVVQVKRNGRLLAKVITGKRSLKDVFSRTHQQKQAVQRVKKVKYSLYELGFTQKALAELENLCIKSDNPYIRKQAAWELALWHANQYDEANAKKCLEMLERAEIKETTKQSTRRIAVLKAESYDLLGEVNKAKQVIDEALTREKHIDLYFARASLEASQQERLNWINKGLSLKGITPIVEDETKSGTLYDRLATATINQDQVNQRDIDQHKVTVIIPAYNASTSIQTALDSVLAQTWSNLEVIVADDCSTDETKAVVEDYMNKDPRVKLISNERNSGAYTSRNNALKIATGEFVTINDADDWSHPKKIEEQVRHLLQNESVIANTSEQARATEELKFYRRGKPGEYVFSNMSSLMFRRQPAMDKLGYWDCVRFGADGEFKKRLKLVFGKDAVVDLKTGPYSFQRQSEGSLTGSQAFGYHGFFMGARKEYTEVYENHHKSGGNLYYPLPQTTRPYPIPEPMWPEREEKVEGRRHFDVIISSEFRLLGGTNMSNVEEIKAQKQMGLRTGLIQMARYDLRSVKELNPKVRELVDGDQVAMLVYGEKVSCDVLIVRHPPILQEWQKYIPDVQAKNVRVIVNQPPKREYSEKGTTLYTIDRCAKQLKEYYGATGIWYPIGPSIRETLHEHHADELKSITLSEDDWVNIIDVNEWKRKERPQTGGTIRIGRHSRDQYVKWPDTKDELLTIYPNSERYEIHVLGGAKAPKKVLNELPGNWHVYEFGELHPKDFLAKLDVFIYYTHPKWVEAFGRVIFEAMAAGVPVIIPPSYEPLFGEAAIYAEPYEVVSKIDELMGDRATYEGQVEKAQMYVEHHFGYTKHASRLEECFLETKSLKIK</sequence>
<comment type="similarity">
    <text evidence="1">Belongs to the glycosyltransferase 2 family.</text>
</comment>
<dbReference type="Gene3D" id="3.40.50.2000">
    <property type="entry name" value="Glycogen Phosphorylase B"/>
    <property type="match status" value="1"/>
</dbReference>
<dbReference type="EMBL" id="JAOTPO010000021">
    <property type="protein sequence ID" value="MDE5415817.1"/>
    <property type="molecule type" value="Genomic_DNA"/>
</dbReference>
<gene>
    <name evidence="4" type="ORF">N7Z68_20930</name>
</gene>
<dbReference type="InterPro" id="IPR001173">
    <property type="entry name" value="Glyco_trans_2-like"/>
</dbReference>
<feature type="domain" description="Glycosyltransferase 2-like" evidence="3">
    <location>
        <begin position="279"/>
        <end position="397"/>
    </location>
</feature>
<evidence type="ECO:0000256" key="1">
    <source>
        <dbReference type="ARBA" id="ARBA00006739"/>
    </source>
</evidence>
<dbReference type="CDD" id="cd00761">
    <property type="entry name" value="Glyco_tranf_GTA_type"/>
    <property type="match status" value="1"/>
</dbReference>
<dbReference type="EC" id="2.4.-.-" evidence="4"/>
<dbReference type="PANTHER" id="PTHR43685:SF11">
    <property type="entry name" value="GLYCOSYLTRANSFERASE TAGX-RELATED"/>
    <property type="match status" value="1"/>
</dbReference>
<keyword evidence="2" id="KW-0175">Coiled coil</keyword>
<feature type="coiled-coil region" evidence="2">
    <location>
        <begin position="4"/>
        <end position="59"/>
    </location>
</feature>
<dbReference type="PANTHER" id="PTHR43685">
    <property type="entry name" value="GLYCOSYLTRANSFERASE"/>
    <property type="match status" value="1"/>
</dbReference>
<dbReference type="InterPro" id="IPR029044">
    <property type="entry name" value="Nucleotide-diphossugar_trans"/>
</dbReference>
<dbReference type="Gene3D" id="3.90.550.10">
    <property type="entry name" value="Spore Coat Polysaccharide Biosynthesis Protein SpsA, Chain A"/>
    <property type="match status" value="1"/>
</dbReference>
<protein>
    <submittedName>
        <fullName evidence="4">Glycosyltransferase</fullName>
        <ecNumber evidence="4">2.4.-.-</ecNumber>
    </submittedName>
</protein>
<evidence type="ECO:0000256" key="2">
    <source>
        <dbReference type="SAM" id="Coils"/>
    </source>
</evidence>
<comment type="caution">
    <text evidence="4">The sequence shown here is derived from an EMBL/GenBank/DDBJ whole genome shotgun (WGS) entry which is preliminary data.</text>
</comment>
<keyword evidence="4" id="KW-0808">Transferase</keyword>
<proteinExistence type="inferred from homology"/>
<dbReference type="GO" id="GO:0016757">
    <property type="term" value="F:glycosyltransferase activity"/>
    <property type="evidence" value="ECO:0007669"/>
    <property type="project" value="UniProtKB-KW"/>
</dbReference>
<organism evidence="4 5">
    <name type="scientific">Alkalihalobacterium chitinilyticum</name>
    <dbReference type="NCBI Taxonomy" id="2980103"/>
    <lineage>
        <taxon>Bacteria</taxon>
        <taxon>Bacillati</taxon>
        <taxon>Bacillota</taxon>
        <taxon>Bacilli</taxon>
        <taxon>Bacillales</taxon>
        <taxon>Bacillaceae</taxon>
        <taxon>Alkalihalobacterium</taxon>
    </lineage>
</organism>
<dbReference type="SUPFAM" id="SSF53756">
    <property type="entry name" value="UDP-Glycosyltransferase/glycogen phosphorylase"/>
    <property type="match status" value="1"/>
</dbReference>
<dbReference type="SUPFAM" id="SSF53448">
    <property type="entry name" value="Nucleotide-diphospho-sugar transferases"/>
    <property type="match status" value="1"/>
</dbReference>
<dbReference type="Proteomes" id="UP001148125">
    <property type="component" value="Unassembled WGS sequence"/>
</dbReference>
<accession>A0ABT5VKJ0</accession>
<evidence type="ECO:0000259" key="3">
    <source>
        <dbReference type="Pfam" id="PF00535"/>
    </source>
</evidence>
<keyword evidence="4" id="KW-0328">Glycosyltransferase</keyword>
<evidence type="ECO:0000313" key="5">
    <source>
        <dbReference type="Proteomes" id="UP001148125"/>
    </source>
</evidence>